<dbReference type="HAMAP" id="MF_01477">
    <property type="entry name" value="Iojap_RsfS"/>
    <property type="match status" value="1"/>
</dbReference>
<dbReference type="PANTHER" id="PTHR21043:SF0">
    <property type="entry name" value="MITOCHONDRIAL ASSEMBLY OF RIBOSOMAL LARGE SUBUNIT PROTEIN 1"/>
    <property type="match status" value="1"/>
</dbReference>
<dbReference type="GO" id="GO:0090071">
    <property type="term" value="P:negative regulation of ribosome biogenesis"/>
    <property type="evidence" value="ECO:0007669"/>
    <property type="project" value="UniProtKB-UniRule"/>
</dbReference>
<dbReference type="GO" id="GO:0042256">
    <property type="term" value="P:cytosolic ribosome assembly"/>
    <property type="evidence" value="ECO:0007669"/>
    <property type="project" value="UniProtKB-UniRule"/>
</dbReference>
<dbReference type="InterPro" id="IPR043519">
    <property type="entry name" value="NT_sf"/>
</dbReference>
<dbReference type="Gene3D" id="3.30.460.10">
    <property type="entry name" value="Beta Polymerase, domain 2"/>
    <property type="match status" value="1"/>
</dbReference>
<dbReference type="STRING" id="1122934.SAMN02745691_00061"/>
<keyword evidence="2" id="KW-0963">Cytoplasm</keyword>
<comment type="subcellular location">
    <subcellularLocation>
        <location evidence="2">Cytoplasm</location>
    </subcellularLocation>
</comment>
<gene>
    <name evidence="2" type="primary">rsfS</name>
    <name evidence="3" type="ORF">SAMN02745691_00061</name>
</gene>
<dbReference type="GO" id="GO:0017148">
    <property type="term" value="P:negative regulation of translation"/>
    <property type="evidence" value="ECO:0007669"/>
    <property type="project" value="UniProtKB-UniRule"/>
</dbReference>
<keyword evidence="2" id="KW-0678">Repressor</keyword>
<dbReference type="AlphaFoldDB" id="A0A1M6A4M0"/>
<reference evidence="3 4" key="1">
    <citation type="submission" date="2016-11" db="EMBL/GenBank/DDBJ databases">
        <authorList>
            <person name="Jaros S."/>
            <person name="Januszkiewicz K."/>
            <person name="Wedrychowicz H."/>
        </authorList>
    </citation>
    <scope>NUCLEOTIDE SEQUENCE [LARGE SCALE GENOMIC DNA]</scope>
    <source>
        <strain evidence="3 4">DSM 15970</strain>
    </source>
</reference>
<sequence length="115" mass="13092">MTTNEVVKTAYKALDDKKAVDIKVLSIAEVSVIADYFIIAGGENKNQVQALFENVEGELRKNGVSPKHVEGNNNSNWILMDYGDVIIHIFNQEDRLFYDLERIWKDGKSISIEEM</sequence>
<organism evidence="3 4">
    <name type="scientific">Parasporobacterium paucivorans DSM 15970</name>
    <dbReference type="NCBI Taxonomy" id="1122934"/>
    <lineage>
        <taxon>Bacteria</taxon>
        <taxon>Bacillati</taxon>
        <taxon>Bacillota</taxon>
        <taxon>Clostridia</taxon>
        <taxon>Lachnospirales</taxon>
        <taxon>Lachnospiraceae</taxon>
        <taxon>Parasporobacterium</taxon>
    </lineage>
</organism>
<dbReference type="PANTHER" id="PTHR21043">
    <property type="entry name" value="IOJAP SUPERFAMILY ORTHOLOG"/>
    <property type="match status" value="1"/>
</dbReference>
<comment type="subunit">
    <text evidence="2">Interacts with ribosomal protein uL14 (rplN).</text>
</comment>
<dbReference type="OrthoDB" id="9793681at2"/>
<dbReference type="GO" id="GO:0043023">
    <property type="term" value="F:ribosomal large subunit binding"/>
    <property type="evidence" value="ECO:0007669"/>
    <property type="project" value="TreeGrafter"/>
</dbReference>
<dbReference type="RefSeq" id="WP_073992369.1">
    <property type="nucleotide sequence ID" value="NZ_FQYT01000002.1"/>
</dbReference>
<evidence type="ECO:0000256" key="2">
    <source>
        <dbReference type="HAMAP-Rule" id="MF_01477"/>
    </source>
</evidence>
<proteinExistence type="inferred from homology"/>
<evidence type="ECO:0000313" key="4">
    <source>
        <dbReference type="Proteomes" id="UP000184342"/>
    </source>
</evidence>
<dbReference type="SUPFAM" id="SSF81301">
    <property type="entry name" value="Nucleotidyltransferase"/>
    <property type="match status" value="1"/>
</dbReference>
<dbReference type="NCBIfam" id="TIGR00090">
    <property type="entry name" value="rsfS_iojap_ybeB"/>
    <property type="match status" value="1"/>
</dbReference>
<evidence type="ECO:0000313" key="3">
    <source>
        <dbReference type="EMBL" id="SHI31406.1"/>
    </source>
</evidence>
<comment type="similarity">
    <text evidence="1 2">Belongs to the Iojap/RsfS family.</text>
</comment>
<dbReference type="GO" id="GO:0005737">
    <property type="term" value="C:cytoplasm"/>
    <property type="evidence" value="ECO:0007669"/>
    <property type="project" value="UniProtKB-SubCell"/>
</dbReference>
<dbReference type="Pfam" id="PF02410">
    <property type="entry name" value="RsfS"/>
    <property type="match status" value="1"/>
</dbReference>
<accession>A0A1M6A4M0</accession>
<dbReference type="EMBL" id="FQYT01000002">
    <property type="protein sequence ID" value="SHI31406.1"/>
    <property type="molecule type" value="Genomic_DNA"/>
</dbReference>
<keyword evidence="4" id="KW-1185">Reference proteome</keyword>
<name>A0A1M6A4M0_9FIRM</name>
<protein>
    <recommendedName>
        <fullName evidence="2">Ribosomal silencing factor RsfS</fullName>
    </recommendedName>
</protein>
<keyword evidence="2" id="KW-0810">Translation regulation</keyword>
<evidence type="ECO:0000256" key="1">
    <source>
        <dbReference type="ARBA" id="ARBA00010574"/>
    </source>
</evidence>
<dbReference type="Proteomes" id="UP000184342">
    <property type="component" value="Unassembled WGS sequence"/>
</dbReference>
<comment type="function">
    <text evidence="2">Functions as a ribosomal silencing factor. Interacts with ribosomal protein uL14 (rplN), blocking formation of intersubunit bridge B8. Prevents association of the 30S and 50S ribosomal subunits and the formation of functional ribosomes, thus repressing translation.</text>
</comment>
<dbReference type="InterPro" id="IPR004394">
    <property type="entry name" value="Iojap/RsfS/C7orf30"/>
</dbReference>